<keyword evidence="3" id="KW-1185">Reference proteome</keyword>
<gene>
    <name evidence="2" type="ORF">QFZ49_005587</name>
</gene>
<dbReference type="EMBL" id="JAUSZS010000007">
    <property type="protein sequence ID" value="MDQ0935615.1"/>
    <property type="molecule type" value="Genomic_DNA"/>
</dbReference>
<protein>
    <submittedName>
        <fullName evidence="2">Uncharacterized protein</fullName>
    </submittedName>
</protein>
<evidence type="ECO:0000256" key="1">
    <source>
        <dbReference type="SAM" id="MobiDB-lite"/>
    </source>
</evidence>
<evidence type="ECO:0000313" key="2">
    <source>
        <dbReference type="EMBL" id="MDQ0935615.1"/>
    </source>
</evidence>
<feature type="region of interest" description="Disordered" evidence="1">
    <location>
        <begin position="19"/>
        <end position="53"/>
    </location>
</feature>
<name>A0ABU0RUH1_9ACTN</name>
<proteinExistence type="predicted"/>
<evidence type="ECO:0000313" key="3">
    <source>
        <dbReference type="Proteomes" id="UP001223072"/>
    </source>
</evidence>
<comment type="caution">
    <text evidence="2">The sequence shown here is derived from an EMBL/GenBank/DDBJ whole genome shotgun (WGS) entry which is preliminary data.</text>
</comment>
<accession>A0ABU0RUH1</accession>
<dbReference type="Proteomes" id="UP001223072">
    <property type="component" value="Unassembled WGS sequence"/>
</dbReference>
<organism evidence="2 3">
    <name type="scientific">Streptomyces turgidiscabies</name>
    <dbReference type="NCBI Taxonomy" id="85558"/>
    <lineage>
        <taxon>Bacteria</taxon>
        <taxon>Bacillati</taxon>
        <taxon>Actinomycetota</taxon>
        <taxon>Actinomycetes</taxon>
        <taxon>Kitasatosporales</taxon>
        <taxon>Streptomycetaceae</taxon>
        <taxon>Streptomyces</taxon>
    </lineage>
</organism>
<feature type="compositionally biased region" description="Polar residues" evidence="1">
    <location>
        <begin position="19"/>
        <end position="28"/>
    </location>
</feature>
<sequence>MTHGALAMVAQDAVCKPTANDTWGGSSETEAREVAHRPTGASSPAVMTATPLA</sequence>
<reference evidence="2 3" key="1">
    <citation type="submission" date="2023-07" db="EMBL/GenBank/DDBJ databases">
        <title>Comparative genomics of wheat-associated soil bacteria to identify genetic determinants of phenazine resistance.</title>
        <authorList>
            <person name="Mouncey N."/>
        </authorList>
    </citation>
    <scope>NUCLEOTIDE SEQUENCE [LARGE SCALE GENOMIC DNA]</scope>
    <source>
        <strain evidence="2 3">W2I16</strain>
    </source>
</reference>